<keyword evidence="1" id="KW-0403">Intermediate filament</keyword>
<gene>
    <name evidence="6" type="ORF">Q5P01_005688</name>
</gene>
<dbReference type="Gene3D" id="1.20.5.170">
    <property type="match status" value="1"/>
</dbReference>
<dbReference type="PANTHER" id="PTHR23239:SF358">
    <property type="entry name" value="KERATIN, TYPE I CYTOSKELETAL 18"/>
    <property type="match status" value="1"/>
</dbReference>
<feature type="domain" description="IF rod" evidence="5">
    <location>
        <begin position="67"/>
        <end position="378"/>
    </location>
</feature>
<dbReference type="PANTHER" id="PTHR23239">
    <property type="entry name" value="INTERMEDIATE FILAMENT"/>
    <property type="match status" value="1"/>
</dbReference>
<accession>A0AA88NI25</accession>
<keyword evidence="7" id="KW-1185">Reference proteome</keyword>
<dbReference type="Pfam" id="PF00038">
    <property type="entry name" value="Filament"/>
    <property type="match status" value="1"/>
</dbReference>
<protein>
    <recommendedName>
        <fullName evidence="5">IF rod domain-containing protein</fullName>
    </recommendedName>
</protein>
<dbReference type="SUPFAM" id="SSF64593">
    <property type="entry name" value="Intermediate filament protein, coiled coil region"/>
    <property type="match status" value="2"/>
</dbReference>
<dbReference type="AlphaFoldDB" id="A0AA88NI25"/>
<dbReference type="Gene3D" id="1.20.5.1160">
    <property type="entry name" value="Vasodilator-stimulated phosphoprotein"/>
    <property type="match status" value="1"/>
</dbReference>
<name>A0AA88NI25_CHASR</name>
<evidence type="ECO:0000313" key="6">
    <source>
        <dbReference type="EMBL" id="KAK2856953.1"/>
    </source>
</evidence>
<dbReference type="GO" id="GO:0005882">
    <property type="term" value="C:intermediate filament"/>
    <property type="evidence" value="ECO:0007669"/>
    <property type="project" value="UniProtKB-KW"/>
</dbReference>
<feature type="region of interest" description="Disordered" evidence="4">
    <location>
        <begin position="1"/>
        <end position="70"/>
    </location>
</feature>
<dbReference type="InterPro" id="IPR002957">
    <property type="entry name" value="Keratin_I"/>
</dbReference>
<proteinExistence type="predicted"/>
<comment type="caution">
    <text evidence="6">The sequence shown here is derived from an EMBL/GenBank/DDBJ whole genome shotgun (WGS) entry which is preliminary data.</text>
</comment>
<evidence type="ECO:0000256" key="2">
    <source>
        <dbReference type="ARBA" id="ARBA00023054"/>
    </source>
</evidence>
<dbReference type="SMART" id="SM01391">
    <property type="entry name" value="Filament"/>
    <property type="match status" value="1"/>
</dbReference>
<evidence type="ECO:0000256" key="1">
    <source>
        <dbReference type="ARBA" id="ARBA00022754"/>
    </source>
</evidence>
<dbReference type="Gene3D" id="1.20.5.500">
    <property type="entry name" value="Single helix bin"/>
    <property type="match status" value="1"/>
</dbReference>
<dbReference type="GO" id="GO:0005198">
    <property type="term" value="F:structural molecule activity"/>
    <property type="evidence" value="ECO:0007669"/>
    <property type="project" value="InterPro"/>
</dbReference>
<sequence length="400" mass="45449">MASNSTASLYGARGRGAKASVATPEGLRNMLRSDTERDSAAAPVSAKAATPAVAAAAPAAPAAPADDKQTLRGLNDRLSGYLNKVKELHEENSKLEKQIDDILAKRKTPEGRDWEKVERPLEDLKQRLKDITTDNARLLIETDNTMMANTEINNKLDDEKKTREVLENDLESVKNVTEDMKLQCEQIETEIKSVKDELERLQQEHKFEVENLREKIRNSEVKVEIESRNSDLSQSIKKIRAQYDKLAEKNLKETEEWYQTKFETIKVVEAKNTEALQSGQNELKDLMKQKQTLIIKIQTLSSTLQNLEDILTNTKMEYGQRMSPINQELLRLEAELKKIRLQVEHQAATNRNLVSVKMKLEAEINNYQQLIHGQVTDSLEHSLGDAAKSDQKKADNVRYK</sequence>
<feature type="compositionally biased region" description="Low complexity" evidence="4">
    <location>
        <begin position="40"/>
        <end position="64"/>
    </location>
</feature>
<dbReference type="PROSITE" id="PS51842">
    <property type="entry name" value="IF_ROD_2"/>
    <property type="match status" value="1"/>
</dbReference>
<reference evidence="6" key="1">
    <citation type="submission" date="2023-07" db="EMBL/GenBank/DDBJ databases">
        <title>Chromosome-level Genome Assembly of Striped Snakehead (Channa striata).</title>
        <authorList>
            <person name="Liu H."/>
        </authorList>
    </citation>
    <scope>NUCLEOTIDE SEQUENCE</scope>
    <source>
        <strain evidence="6">Gz</strain>
        <tissue evidence="6">Muscle</tissue>
    </source>
</reference>
<evidence type="ECO:0000256" key="4">
    <source>
        <dbReference type="SAM" id="MobiDB-lite"/>
    </source>
</evidence>
<dbReference type="InterPro" id="IPR039008">
    <property type="entry name" value="IF_rod_dom"/>
</dbReference>
<feature type="coiled-coil region" evidence="3">
    <location>
        <begin position="71"/>
        <end position="370"/>
    </location>
</feature>
<evidence type="ECO:0000256" key="3">
    <source>
        <dbReference type="SAM" id="Coils"/>
    </source>
</evidence>
<keyword evidence="2 3" id="KW-0175">Coiled coil</keyword>
<dbReference type="EMBL" id="JAUPFM010000003">
    <property type="protein sequence ID" value="KAK2856953.1"/>
    <property type="molecule type" value="Genomic_DNA"/>
</dbReference>
<evidence type="ECO:0000259" key="5">
    <source>
        <dbReference type="PROSITE" id="PS51842"/>
    </source>
</evidence>
<organism evidence="6 7">
    <name type="scientific">Channa striata</name>
    <name type="common">Snakehead murrel</name>
    <name type="synonym">Ophicephalus striatus</name>
    <dbReference type="NCBI Taxonomy" id="64152"/>
    <lineage>
        <taxon>Eukaryota</taxon>
        <taxon>Metazoa</taxon>
        <taxon>Chordata</taxon>
        <taxon>Craniata</taxon>
        <taxon>Vertebrata</taxon>
        <taxon>Euteleostomi</taxon>
        <taxon>Actinopterygii</taxon>
        <taxon>Neopterygii</taxon>
        <taxon>Teleostei</taxon>
        <taxon>Neoteleostei</taxon>
        <taxon>Acanthomorphata</taxon>
        <taxon>Anabantaria</taxon>
        <taxon>Anabantiformes</taxon>
        <taxon>Channoidei</taxon>
        <taxon>Channidae</taxon>
        <taxon>Channa</taxon>
    </lineage>
</organism>
<evidence type="ECO:0000313" key="7">
    <source>
        <dbReference type="Proteomes" id="UP001187415"/>
    </source>
</evidence>
<dbReference type="Proteomes" id="UP001187415">
    <property type="component" value="Unassembled WGS sequence"/>
</dbReference>